<dbReference type="GeneID" id="26646869"/>
<organism evidence="1 2">
    <name type="scientific">Clostridium phage phiMMP01</name>
    <dbReference type="NCBI Taxonomy" id="1582156"/>
    <lineage>
        <taxon>Viruses</taxon>
        <taxon>Duplodnaviria</taxon>
        <taxon>Heunggongvirae</taxon>
        <taxon>Uroviricota</taxon>
        <taxon>Caudoviricetes</taxon>
        <taxon>Yongloolinvirus</taxon>
        <taxon>Yongloolinvirus MMP01</taxon>
    </lineage>
</organism>
<protein>
    <submittedName>
        <fullName evidence="1">Uncharacterized protein</fullName>
    </submittedName>
</protein>
<evidence type="ECO:0000313" key="2">
    <source>
        <dbReference type="Proteomes" id="UP000030736"/>
    </source>
</evidence>
<dbReference type="Proteomes" id="UP000030736">
    <property type="component" value="Segment"/>
</dbReference>
<gene>
    <name evidence="1" type="ORF">PHIMMP01_20033</name>
</gene>
<keyword evidence="2" id="KW-1185">Reference proteome</keyword>
<dbReference type="RefSeq" id="YP_009206151.1">
    <property type="nucleotide sequence ID" value="NC_028883.1"/>
</dbReference>
<name>A0A0A8WFF2_9CAUD</name>
<dbReference type="OrthoDB" id="3429at10239"/>
<dbReference type="EMBL" id="LN681541">
    <property type="protein sequence ID" value="CEK40787.1"/>
    <property type="molecule type" value="Genomic_DNA"/>
</dbReference>
<dbReference type="KEGG" id="vg:26646869"/>
<evidence type="ECO:0000313" key="1">
    <source>
        <dbReference type="EMBL" id="CEK40787.1"/>
    </source>
</evidence>
<reference evidence="1 2" key="1">
    <citation type="submission" date="2014-12" db="EMBL/GenBank/DDBJ databases">
        <title>Whole Genome Sequence and Molecular Characterization of Siphoviridae / Myoviridae Phage Infecting Clostridium difficile.</title>
        <authorList>
            <person name="Monot M."/>
        </authorList>
    </citation>
    <scope>NUCLEOTIDE SEQUENCE [LARGE SCALE GENOMIC DNA]</scope>
</reference>
<accession>A0A0A8WFF2</accession>
<sequence length="197" mass="22337">MTFKELVNKVRNLVLEAKNVTIEDTENNFTSDNVEGALKECIDRADEAFQEADSGKTLLSTAIGSPATPEQTFQDYANYITGFKNTIVSKDNTINSLRNRYQSTSGFFIYDKEHYPNGIVVGFKPDIVSYTTTNLVGEKYYCIYTPLFYFFYNARTKETCFDSTDSRRGIDIKDNSWLPKGPVNGGAGYDYIAVKYR</sequence>
<proteinExistence type="predicted"/>